<dbReference type="GO" id="GO:1990351">
    <property type="term" value="C:transporter complex"/>
    <property type="evidence" value="ECO:0007669"/>
    <property type="project" value="TreeGrafter"/>
</dbReference>
<dbReference type="GO" id="GO:0009279">
    <property type="term" value="C:cell outer membrane"/>
    <property type="evidence" value="ECO:0007669"/>
    <property type="project" value="TreeGrafter"/>
</dbReference>
<evidence type="ECO:0000313" key="4">
    <source>
        <dbReference type="Proteomes" id="UP000199452"/>
    </source>
</evidence>
<keyword evidence="1" id="KW-0472">Membrane</keyword>
<dbReference type="RefSeq" id="WP_092438539.1">
    <property type="nucleotide sequence ID" value="NZ_FMYP01000034.1"/>
</dbReference>
<name>A0A1G6M6H8_9BACT</name>
<dbReference type="InterPro" id="IPR050218">
    <property type="entry name" value="LptD"/>
</dbReference>
<dbReference type="Pfam" id="PF13100">
    <property type="entry name" value="OstA_2"/>
    <property type="match status" value="1"/>
</dbReference>
<dbReference type="AlphaFoldDB" id="A0A1G6M6H8"/>
<feature type="domain" description="Organic solvent tolerance-like N-terminal" evidence="2">
    <location>
        <begin position="27"/>
        <end position="181"/>
    </location>
</feature>
<dbReference type="OrthoDB" id="9805931at2"/>
<reference evidence="3 4" key="1">
    <citation type="submission" date="2016-09" db="EMBL/GenBank/DDBJ databases">
        <authorList>
            <person name="Capua I."/>
            <person name="De Benedictis P."/>
            <person name="Joannis T."/>
            <person name="Lombin L.H."/>
            <person name="Cattoli G."/>
        </authorList>
    </citation>
    <scope>NUCLEOTIDE SEQUENCE [LARGE SCALE GENOMIC DNA]</scope>
    <source>
        <strain evidence="3 4">A7P-90m</strain>
    </source>
</reference>
<evidence type="ECO:0000313" key="3">
    <source>
        <dbReference type="EMBL" id="SDC50576.1"/>
    </source>
</evidence>
<dbReference type="Proteomes" id="UP000199452">
    <property type="component" value="Unassembled WGS sequence"/>
</dbReference>
<dbReference type="Gene3D" id="2.60.450.10">
    <property type="entry name" value="Lipopolysaccharide (LPS) transport protein A like domain"/>
    <property type="match status" value="2"/>
</dbReference>
<gene>
    <name evidence="3" type="ORF">SAMN05216323_103424</name>
</gene>
<dbReference type="PANTHER" id="PTHR30189">
    <property type="entry name" value="LPS-ASSEMBLY PROTEIN"/>
    <property type="match status" value="1"/>
</dbReference>
<keyword evidence="1" id="KW-0998">Cell outer membrane</keyword>
<sequence>MQIGKVVVLAIVAVAGVAFVGAAQSRLRIDYADYLTSQSDASGQSVERLTGNVRLIHDGTVMLCDVANRYSSDRITANGNVRVIRDGVTLTGEQLVYDAITRQGVVTGRVVKLVDDSTVLVTNSIKFDTKLNVAEYTTGGTITSPDGDLVSQYGYYYREQKKAVFKGSVVLKTGESIIKSDSLMYLVATQTAVFIAPTDVTTPKEHMTFNRGRYFRKSGLMIASGSVYLLDEHNREVLSDSIEYYRDNGLAKLFGNVQIADSARKNYLLGDFARFNRKPEEMFVTDNPVMISISEKSDSVYLRADTLMSVISFNALGDTIRSMIAYRNVRSYGKDMQSSCDSMFVSGIDSTVTMFYEPLIWSDITQISANELKFISKDKQLVRGEFIGDPFIAQRVDSISFNQVRGKTMTAFFAKNQITRLDAIGNGQTVYYMQDKEKVVAVNITESQNLSLYFADSKIKKISFRSKPDSRMMPLDKLNKDEAQLKGLNWRGSRRPQSKRDVTLRTIRNVGDVVTMPGVAVKQKSEVVTPKNVKDDNKKKQKK</sequence>
<proteinExistence type="predicted"/>
<accession>A0A1G6M6H8</accession>
<keyword evidence="4" id="KW-1185">Reference proteome</keyword>
<organism evidence="3 4">
    <name type="scientific">Williamwhitmania taraxaci</name>
    <dbReference type="NCBI Taxonomy" id="1640674"/>
    <lineage>
        <taxon>Bacteria</taxon>
        <taxon>Pseudomonadati</taxon>
        <taxon>Bacteroidota</taxon>
        <taxon>Bacteroidia</taxon>
        <taxon>Bacteroidales</taxon>
        <taxon>Williamwhitmaniaceae</taxon>
        <taxon>Williamwhitmania</taxon>
    </lineage>
</organism>
<dbReference type="InterPro" id="IPR005653">
    <property type="entry name" value="OstA-like_N"/>
</dbReference>
<dbReference type="STRING" id="1640674.SAMN05216323_103424"/>
<dbReference type="EMBL" id="FMYP01000034">
    <property type="protein sequence ID" value="SDC50576.1"/>
    <property type="molecule type" value="Genomic_DNA"/>
</dbReference>
<evidence type="ECO:0000256" key="1">
    <source>
        <dbReference type="ARBA" id="ARBA00023237"/>
    </source>
</evidence>
<dbReference type="PANTHER" id="PTHR30189:SF1">
    <property type="entry name" value="LPS-ASSEMBLY PROTEIN LPTD"/>
    <property type="match status" value="1"/>
</dbReference>
<protein>
    <submittedName>
        <fullName evidence="3">OstA-like protein</fullName>
    </submittedName>
</protein>
<evidence type="ECO:0000259" key="2">
    <source>
        <dbReference type="Pfam" id="PF13100"/>
    </source>
</evidence>